<dbReference type="SMART" id="SM00471">
    <property type="entry name" value="HDc"/>
    <property type="match status" value="1"/>
</dbReference>
<dbReference type="CDD" id="cd00077">
    <property type="entry name" value="HDc"/>
    <property type="match status" value="1"/>
</dbReference>
<dbReference type="Pfam" id="PF01966">
    <property type="entry name" value="HD"/>
    <property type="match status" value="1"/>
</dbReference>
<dbReference type="OrthoDB" id="3776842at2759"/>
<evidence type="ECO:0000313" key="3">
    <source>
        <dbReference type="Proteomes" id="UP000799324"/>
    </source>
</evidence>
<feature type="domain" description="HD" evidence="1">
    <location>
        <begin position="63"/>
        <end position="172"/>
    </location>
</feature>
<evidence type="ECO:0000313" key="2">
    <source>
        <dbReference type="EMBL" id="KAF2651482.1"/>
    </source>
</evidence>
<dbReference type="InterPro" id="IPR017771">
    <property type="entry name" value="Cyanamide_hydratase_HD"/>
</dbReference>
<proteinExistence type="predicted"/>
<dbReference type="NCBIfam" id="TIGR03401">
    <property type="entry name" value="cyanamide_fam"/>
    <property type="match status" value="1"/>
</dbReference>
<reference evidence="2" key="1">
    <citation type="journal article" date="2020" name="Stud. Mycol.">
        <title>101 Dothideomycetes genomes: a test case for predicting lifestyles and emergence of pathogens.</title>
        <authorList>
            <person name="Haridas S."/>
            <person name="Albert R."/>
            <person name="Binder M."/>
            <person name="Bloem J."/>
            <person name="Labutti K."/>
            <person name="Salamov A."/>
            <person name="Andreopoulos B."/>
            <person name="Baker S."/>
            <person name="Barry K."/>
            <person name="Bills G."/>
            <person name="Bluhm B."/>
            <person name="Cannon C."/>
            <person name="Castanera R."/>
            <person name="Culley D."/>
            <person name="Daum C."/>
            <person name="Ezra D."/>
            <person name="Gonzalez J."/>
            <person name="Henrissat B."/>
            <person name="Kuo A."/>
            <person name="Liang C."/>
            <person name="Lipzen A."/>
            <person name="Lutzoni F."/>
            <person name="Magnuson J."/>
            <person name="Mondo S."/>
            <person name="Nolan M."/>
            <person name="Ohm R."/>
            <person name="Pangilinan J."/>
            <person name="Park H.-J."/>
            <person name="Ramirez L."/>
            <person name="Alfaro M."/>
            <person name="Sun H."/>
            <person name="Tritt A."/>
            <person name="Yoshinaga Y."/>
            <person name="Zwiers L.-H."/>
            <person name="Turgeon B."/>
            <person name="Goodwin S."/>
            <person name="Spatafora J."/>
            <person name="Crous P."/>
            <person name="Grigoriev I."/>
        </authorList>
    </citation>
    <scope>NUCLEOTIDE SEQUENCE</scope>
    <source>
        <strain evidence="2">CBS 122681</strain>
    </source>
</reference>
<dbReference type="SUPFAM" id="SSF109604">
    <property type="entry name" value="HD-domain/PDEase-like"/>
    <property type="match status" value="1"/>
</dbReference>
<gene>
    <name evidence="2" type="ORF">K491DRAFT_719828</name>
</gene>
<dbReference type="InterPro" id="IPR003607">
    <property type="entry name" value="HD/PDEase_dom"/>
</dbReference>
<dbReference type="PROSITE" id="PS51831">
    <property type="entry name" value="HD"/>
    <property type="match status" value="1"/>
</dbReference>
<accession>A0A6A6SV72</accession>
<dbReference type="AlphaFoldDB" id="A0A6A6SV72"/>
<dbReference type="Gene3D" id="1.10.3210.10">
    <property type="entry name" value="Hypothetical protein af1432"/>
    <property type="match status" value="1"/>
</dbReference>
<dbReference type="PANTHER" id="PTHR35569:SF1">
    <property type="entry name" value="CYANAMIDE HYDRATASE DDI2-RELATED"/>
    <property type="match status" value="1"/>
</dbReference>
<organism evidence="2 3">
    <name type="scientific">Lophiostoma macrostomum CBS 122681</name>
    <dbReference type="NCBI Taxonomy" id="1314788"/>
    <lineage>
        <taxon>Eukaryota</taxon>
        <taxon>Fungi</taxon>
        <taxon>Dikarya</taxon>
        <taxon>Ascomycota</taxon>
        <taxon>Pezizomycotina</taxon>
        <taxon>Dothideomycetes</taxon>
        <taxon>Pleosporomycetidae</taxon>
        <taxon>Pleosporales</taxon>
        <taxon>Lophiostomataceae</taxon>
        <taxon>Lophiostoma</taxon>
    </lineage>
</organism>
<evidence type="ECO:0000259" key="1">
    <source>
        <dbReference type="PROSITE" id="PS51831"/>
    </source>
</evidence>
<keyword evidence="3" id="KW-1185">Reference proteome</keyword>
<dbReference type="EMBL" id="MU004425">
    <property type="protein sequence ID" value="KAF2651482.1"/>
    <property type="molecule type" value="Genomic_DNA"/>
</dbReference>
<protein>
    <submittedName>
        <fullName evidence="2">Cyanamide hydratase</fullName>
    </submittedName>
</protein>
<dbReference type="InterPro" id="IPR006674">
    <property type="entry name" value="HD_domain"/>
</dbReference>
<sequence length="172" mass="19047">MSSGNQDVASFGWTAVPRSQSKLIAELGDVQPARTSVNDIKLPESELAKKTYDYAKEKLPEKTFNHSLRVFYYGAAIAKAHFPQWSTFLETYYLTCLLHDIGTTDDNLSGTHMSFEYYGAFIALEFLKQVGAPKNQAESVSEAIVRHADLGEAGTLTSLGQLIQLSTVFGEW</sequence>
<dbReference type="PANTHER" id="PTHR35569">
    <property type="entry name" value="CYANAMIDE HYDRATASE DDI2-RELATED"/>
    <property type="match status" value="1"/>
</dbReference>
<dbReference type="Proteomes" id="UP000799324">
    <property type="component" value="Unassembled WGS sequence"/>
</dbReference>
<name>A0A6A6SV72_9PLEO</name>